<dbReference type="PANTHER" id="PTHR46730:SF1">
    <property type="entry name" value="PLAT DOMAIN-CONTAINING PROTEIN"/>
    <property type="match status" value="1"/>
</dbReference>
<dbReference type="SUPFAM" id="SSF49299">
    <property type="entry name" value="PKD domain"/>
    <property type="match status" value="5"/>
</dbReference>
<dbReference type="CDD" id="cd00146">
    <property type="entry name" value="PKD"/>
    <property type="match status" value="3"/>
</dbReference>
<organism evidence="7 8">
    <name type="scientific">Belliella kenyensis</name>
    <dbReference type="NCBI Taxonomy" id="1472724"/>
    <lineage>
        <taxon>Bacteria</taxon>
        <taxon>Pseudomonadati</taxon>
        <taxon>Bacteroidota</taxon>
        <taxon>Cytophagia</taxon>
        <taxon>Cytophagales</taxon>
        <taxon>Cyclobacteriaceae</taxon>
        <taxon>Belliella</taxon>
    </lineage>
</organism>
<dbReference type="EMBL" id="JBHSAV010000017">
    <property type="protein sequence ID" value="MFC3975960.1"/>
    <property type="molecule type" value="Genomic_DNA"/>
</dbReference>
<protein>
    <submittedName>
        <fullName evidence="7">PKD domain-containing protein</fullName>
    </submittedName>
</protein>
<dbReference type="Pfam" id="PF13573">
    <property type="entry name" value="SprB"/>
    <property type="match status" value="4"/>
</dbReference>
<dbReference type="InterPro" id="IPR045828">
    <property type="entry name" value="PKD_Bacteroidetes"/>
</dbReference>
<comment type="subcellular location">
    <subcellularLocation>
        <location evidence="1">Membrane</location>
        <topology evidence="1">Multi-pass membrane protein</topology>
    </subcellularLocation>
</comment>
<gene>
    <name evidence="7" type="ORF">ACFOUP_06205</name>
</gene>
<keyword evidence="3" id="KW-0677">Repeat</keyword>
<dbReference type="NCBIfam" id="TIGR04131">
    <property type="entry name" value="Bac_Flav_CTERM"/>
    <property type="match status" value="1"/>
</dbReference>
<dbReference type="Gene3D" id="2.60.40.10">
    <property type="entry name" value="Immunoglobulins"/>
    <property type="match status" value="6"/>
</dbReference>
<evidence type="ECO:0000313" key="7">
    <source>
        <dbReference type="EMBL" id="MFC3975960.1"/>
    </source>
</evidence>
<keyword evidence="2" id="KW-0812">Transmembrane</keyword>
<name>A0ABV8EJ85_9BACT</name>
<evidence type="ECO:0000256" key="4">
    <source>
        <dbReference type="ARBA" id="ARBA00022989"/>
    </source>
</evidence>
<evidence type="ECO:0000256" key="1">
    <source>
        <dbReference type="ARBA" id="ARBA00004141"/>
    </source>
</evidence>
<keyword evidence="8" id="KW-1185">Reference proteome</keyword>
<accession>A0ABV8EJ85</accession>
<dbReference type="InterPro" id="IPR025667">
    <property type="entry name" value="SprB_repeat"/>
</dbReference>
<evidence type="ECO:0000313" key="8">
    <source>
        <dbReference type="Proteomes" id="UP001595766"/>
    </source>
</evidence>
<dbReference type="InterPro" id="IPR035986">
    <property type="entry name" value="PKD_dom_sf"/>
</dbReference>
<dbReference type="Proteomes" id="UP001595766">
    <property type="component" value="Unassembled WGS sequence"/>
</dbReference>
<dbReference type="Pfam" id="PF13585">
    <property type="entry name" value="CHU_C"/>
    <property type="match status" value="1"/>
</dbReference>
<dbReference type="InterPro" id="IPR026341">
    <property type="entry name" value="T9SS_type_B"/>
</dbReference>
<sequence>MNQAFTKRNILFLGLMLFSIFSFQLMALKVGQKANLPLSLEVDFDFTHSNTCGNQTVRFFHRSPLGTQLSYAWNFGDGNVSDQRNPTHTYNIVGIGTQTVSVSLTVTDEEGNTGTRIQTLEIQRIPSLDMSADSNIVTFDNITYFVMCENSNSTFTFYNTSSTALNNETYTIDWGDGSPLATLQNWSELSHTYPMGIYDITYSITSSTGCTATKKYGVFVGGNPAVGLGNPGNTNVCTGSSITFPISGTDNNPIGTRYIVTFSDDPSNPQIFQHPAPKSVTHTFERGSCNENSNSLFPNSFFVTIVAENPCSGSLATVVPIYVSGTPAPEIHIPNDVLCVNNGVNISNISRSGDDISTNGQCSRPKNVWEITPSTGWSLSSGSMGSMINPNSVNSWVSGTENIQPLFTEPGTYTIKLTTGNRCGSEVTEKTICVLPTPEPKFEIEQNNQCGPSTVKLKNISNVLELCENDMFTWSISQSRGCGVNATWSYTTGNDSSPEAEIEFNSPGEYSITLNAVSSCGVYRETKSVVIAAAPTVNLNLPQSICGSSPIRPSASVASCGDEQTSYLWTFEDGTPSSSSSMIPGEVTFTGSGTKKVTLAVTNICGTTEITQEITINDYPILDLGEDIEACFGETIALGSQVSFEENHTYRWSSSPYVNISNFNIHNPTATPQQTTTFYLQVTNTRTGCVISDEFTVKVNPAPSISFDQSDQNICSGETSNLVNIITNPVGEDVSWTLAITDVEGVTQTTGTGSIPAQTLINKTGTVQELVYTATIEGPSAGDCRITPTQYKITVHPEPVLQNDQLEICSDQPINYFPISGIQGMTYTWTVDSNPGIIGSIDQSIGSPSINQTLRNITNTPLKVLYTITPYLNDCKGDDFELEVTILPSPSVNFSIGEQSLCSGEASQEIQISSDVNGAEFSWEAKANGIEGVIPSGTGNRIPIQTLINNSSAPVVVEYMVMASTSVGGNCSGVPSSYRITVYPRLSMTSTISDYSGYAISCAGQHDGYINPIIQGGDGNYTFSWIGPNGFVSREPYIQNLFSGTYTLSVDDGVGCQISQSYTLTEPLPLALNIENTVDILCAGLSTGAIYMSVGGGVPPYSYQWQKDGELLNTMSLHLENAPAGNYILTITDSNGCQLESSQVTISEPDTPLLIEHTKGDISCYDANDGFINLNITGGEPPYQIIWSNNSTQPSQQNLGPGTYIVQIIDQIGCIKSETIIIEDAPLFRISPELRQISCFGKNDGYIKLNFEGGVGQPSVRWDHGEDKSELFNLSSGTYGVTITDDTACEIRSVFNIIEPGLLVIESAVTDALDCNIPSSGAINIEISGGTPPFTYLWSNGSISKDLLSLNKGQYSLTVTDANGCQSSSVFSVKRPEPLQLSAIRRTNITCEPRLIQEEIELSISGGVAPYTINWSGGEVNQNGYNMQTNQAGLYAVEVIDGHGCIRRESFEIVLSDVILEIGIESASFESYQTHLVNHEIQFLNKSFGDILTFHWDFGDGNYSFEENPTHQYQAEGEYEITLRVTDIYGCYLTTSRTIQVYDYFLKIPDAFTPNGDGTNDFYFPKFLHIESLEFWILNKWGENIYYTKDMMSDGWDGTISGTEAQAGNYVYRLEFKTLDGRKQQMTGVFLLLR</sequence>
<feature type="domain" description="PKD" evidence="6">
    <location>
        <begin position="60"/>
        <end position="103"/>
    </location>
</feature>
<dbReference type="Gene3D" id="2.60.40.740">
    <property type="match status" value="2"/>
</dbReference>
<dbReference type="InterPro" id="IPR022409">
    <property type="entry name" value="PKD/Chitinase_dom"/>
</dbReference>
<keyword evidence="5" id="KW-0472">Membrane</keyword>
<dbReference type="Pfam" id="PF19406">
    <property type="entry name" value="PKD_5"/>
    <property type="match status" value="3"/>
</dbReference>
<keyword evidence="4" id="KW-1133">Transmembrane helix</keyword>
<evidence type="ECO:0000256" key="5">
    <source>
        <dbReference type="ARBA" id="ARBA00023136"/>
    </source>
</evidence>
<dbReference type="Pfam" id="PF18911">
    <property type="entry name" value="PKD_4"/>
    <property type="match status" value="3"/>
</dbReference>
<evidence type="ECO:0000256" key="3">
    <source>
        <dbReference type="ARBA" id="ARBA00022737"/>
    </source>
</evidence>
<comment type="caution">
    <text evidence="7">The sequence shown here is derived from an EMBL/GenBank/DDBJ whole genome shotgun (WGS) entry which is preliminary data.</text>
</comment>
<dbReference type="SMART" id="SM00089">
    <property type="entry name" value="PKD"/>
    <property type="match status" value="3"/>
</dbReference>
<dbReference type="InterPro" id="IPR013783">
    <property type="entry name" value="Ig-like_fold"/>
</dbReference>
<dbReference type="InterPro" id="IPR000601">
    <property type="entry name" value="PKD_dom"/>
</dbReference>
<dbReference type="PANTHER" id="PTHR46730">
    <property type="entry name" value="POLYCYSTIN-1"/>
    <property type="match status" value="1"/>
</dbReference>
<proteinExistence type="predicted"/>
<evidence type="ECO:0000256" key="2">
    <source>
        <dbReference type="ARBA" id="ARBA00022692"/>
    </source>
</evidence>
<evidence type="ECO:0000259" key="6">
    <source>
        <dbReference type="PROSITE" id="PS50093"/>
    </source>
</evidence>
<dbReference type="PROSITE" id="PS50093">
    <property type="entry name" value="PKD"/>
    <property type="match status" value="3"/>
</dbReference>
<dbReference type="RefSeq" id="WP_241293040.1">
    <property type="nucleotide sequence ID" value="NZ_JAKZGR010000004.1"/>
</dbReference>
<feature type="domain" description="PKD" evidence="6">
    <location>
        <begin position="1464"/>
        <end position="1541"/>
    </location>
</feature>
<feature type="domain" description="PKD" evidence="6">
    <location>
        <begin position="561"/>
        <end position="616"/>
    </location>
</feature>
<reference evidence="8" key="1">
    <citation type="journal article" date="2019" name="Int. J. Syst. Evol. Microbiol.">
        <title>The Global Catalogue of Microorganisms (GCM) 10K type strain sequencing project: providing services to taxonomists for standard genome sequencing and annotation.</title>
        <authorList>
            <consortium name="The Broad Institute Genomics Platform"/>
            <consortium name="The Broad Institute Genome Sequencing Center for Infectious Disease"/>
            <person name="Wu L."/>
            <person name="Ma J."/>
        </authorList>
    </citation>
    <scope>NUCLEOTIDE SEQUENCE [LARGE SCALE GENOMIC DNA]</scope>
    <source>
        <strain evidence="8">CECT 8551</strain>
    </source>
</reference>